<gene>
    <name evidence="6" type="ORF">ESB00_19340</name>
</gene>
<dbReference type="CDD" id="cd01392">
    <property type="entry name" value="HTH_LacI"/>
    <property type="match status" value="1"/>
</dbReference>
<keyword evidence="3" id="KW-0804">Transcription</keyword>
<dbReference type="Gene3D" id="3.40.50.2300">
    <property type="match status" value="2"/>
</dbReference>
<dbReference type="InterPro" id="IPR028082">
    <property type="entry name" value="Peripla_BP_I"/>
</dbReference>
<feature type="region of interest" description="Disordered" evidence="4">
    <location>
        <begin position="1"/>
        <end position="95"/>
    </location>
</feature>
<dbReference type="Gene3D" id="1.10.260.40">
    <property type="entry name" value="lambda repressor-like DNA-binding domains"/>
    <property type="match status" value="1"/>
</dbReference>
<dbReference type="GO" id="GO:0003700">
    <property type="term" value="F:DNA-binding transcription factor activity"/>
    <property type="evidence" value="ECO:0007669"/>
    <property type="project" value="TreeGrafter"/>
</dbReference>
<dbReference type="PROSITE" id="PS50932">
    <property type="entry name" value="HTH_LACI_2"/>
    <property type="match status" value="1"/>
</dbReference>
<protein>
    <submittedName>
        <fullName evidence="6">LacI family transcriptional regulator</fullName>
    </submittedName>
</protein>
<dbReference type="OrthoDB" id="180112at2"/>
<feature type="compositionally biased region" description="Low complexity" evidence="4">
    <location>
        <begin position="41"/>
        <end position="70"/>
    </location>
</feature>
<dbReference type="PANTHER" id="PTHR30146">
    <property type="entry name" value="LACI-RELATED TRANSCRIPTIONAL REPRESSOR"/>
    <property type="match status" value="1"/>
</dbReference>
<evidence type="ECO:0000256" key="1">
    <source>
        <dbReference type="ARBA" id="ARBA00023015"/>
    </source>
</evidence>
<sequence>MPSYATGRACARSSRPPACMCRRMSPAPVSASATPRRRDWPASARTCTSSASAPCPSWSRSSSPVSPACPKSLPPSMSKAPGKTARRRRPATEAVVAPAPAAKQYYTLADIAAKAEVHVTTVSLALRDHPSIPPATRARIRAVAREFGYQRDPLLDALNFHRAQRNPQARRASTAFVVHAATTRLFSGNHYQPLVYAGAKAAAEAHGHSLEIFVVGHGHLAPARLNTILNARGITGVLLSTFEIDIGQLDLDWSQFCAVKIECLHLAPNLDAVSNDQMQVARLAMRRLRTLGYRRIGLATAREDQTRLGESFGMGVLVEQASLPENECVPPLIFSLAEVPMLHRLIPEWMRAHQVDVIISNWNELFDVFATAQIKLPDDVAFASLDVPPSMPHIAGVVQNHRLVGQRAMEQLAIMTDAYQRGVPEAQSVTYIPGYWQDGVTAPKKPHSAPTPLEVL</sequence>
<dbReference type="SUPFAM" id="SSF53822">
    <property type="entry name" value="Periplasmic binding protein-like I"/>
    <property type="match status" value="1"/>
</dbReference>
<accession>A0A4Q1C5X8</accession>
<keyword evidence="1" id="KW-0805">Transcription regulation</keyword>
<keyword evidence="7" id="KW-1185">Reference proteome</keyword>
<evidence type="ECO:0000256" key="3">
    <source>
        <dbReference type="ARBA" id="ARBA00023163"/>
    </source>
</evidence>
<dbReference type="Proteomes" id="UP000290218">
    <property type="component" value="Unassembled WGS sequence"/>
</dbReference>
<evidence type="ECO:0000313" key="6">
    <source>
        <dbReference type="EMBL" id="RXK53838.1"/>
    </source>
</evidence>
<dbReference type="Pfam" id="PF00356">
    <property type="entry name" value="LacI"/>
    <property type="match status" value="1"/>
</dbReference>
<dbReference type="SUPFAM" id="SSF47413">
    <property type="entry name" value="lambda repressor-like DNA-binding domains"/>
    <property type="match status" value="1"/>
</dbReference>
<dbReference type="AlphaFoldDB" id="A0A4Q1C5X8"/>
<dbReference type="InterPro" id="IPR000843">
    <property type="entry name" value="HTH_LacI"/>
</dbReference>
<dbReference type="EMBL" id="SDHX01000002">
    <property type="protein sequence ID" value="RXK53838.1"/>
    <property type="molecule type" value="Genomic_DNA"/>
</dbReference>
<dbReference type="GO" id="GO:0000976">
    <property type="term" value="F:transcription cis-regulatory region binding"/>
    <property type="evidence" value="ECO:0007669"/>
    <property type="project" value="TreeGrafter"/>
</dbReference>
<evidence type="ECO:0000313" key="7">
    <source>
        <dbReference type="Proteomes" id="UP000290218"/>
    </source>
</evidence>
<dbReference type="PANTHER" id="PTHR30146:SF109">
    <property type="entry name" value="HTH-TYPE TRANSCRIPTIONAL REGULATOR GALS"/>
    <property type="match status" value="1"/>
</dbReference>
<dbReference type="SMART" id="SM00354">
    <property type="entry name" value="HTH_LACI"/>
    <property type="match status" value="1"/>
</dbReference>
<feature type="domain" description="HTH lacI-type" evidence="5">
    <location>
        <begin position="106"/>
        <end position="160"/>
    </location>
</feature>
<proteinExistence type="predicted"/>
<name>A0A4Q1C5X8_9BACT</name>
<evidence type="ECO:0000259" key="5">
    <source>
        <dbReference type="PROSITE" id="PS50932"/>
    </source>
</evidence>
<organism evidence="6 7">
    <name type="scientific">Oleiharenicola lentus</name>
    <dbReference type="NCBI Taxonomy" id="2508720"/>
    <lineage>
        <taxon>Bacteria</taxon>
        <taxon>Pseudomonadati</taxon>
        <taxon>Verrucomicrobiota</taxon>
        <taxon>Opitutia</taxon>
        <taxon>Opitutales</taxon>
        <taxon>Opitutaceae</taxon>
        <taxon>Oleiharenicola</taxon>
    </lineage>
</organism>
<evidence type="ECO:0000256" key="4">
    <source>
        <dbReference type="SAM" id="MobiDB-lite"/>
    </source>
</evidence>
<dbReference type="InterPro" id="IPR010982">
    <property type="entry name" value="Lambda_DNA-bd_dom_sf"/>
</dbReference>
<comment type="caution">
    <text evidence="6">The sequence shown here is derived from an EMBL/GenBank/DDBJ whole genome shotgun (WGS) entry which is preliminary data.</text>
</comment>
<evidence type="ECO:0000256" key="2">
    <source>
        <dbReference type="ARBA" id="ARBA00023125"/>
    </source>
</evidence>
<reference evidence="6 7" key="1">
    <citation type="submission" date="2019-01" db="EMBL/GenBank/DDBJ databases">
        <title>Lacunisphaera sp. strain TWA-58.</title>
        <authorList>
            <person name="Chen W.-M."/>
        </authorList>
    </citation>
    <scope>NUCLEOTIDE SEQUENCE [LARGE SCALE GENOMIC DNA]</scope>
    <source>
        <strain evidence="6 7">TWA-58</strain>
    </source>
</reference>
<keyword evidence="2" id="KW-0238">DNA-binding</keyword>